<dbReference type="eggNOG" id="COG2844">
    <property type="taxonomic scope" value="Bacteria"/>
</dbReference>
<dbReference type="PANTHER" id="PTHR47320">
    <property type="entry name" value="BIFUNCTIONAL URIDYLYLTRANSFERASE/URIDYLYL-REMOVING ENZYME"/>
    <property type="match status" value="1"/>
</dbReference>
<dbReference type="OrthoDB" id="9758038at2"/>
<dbReference type="InterPro" id="IPR003607">
    <property type="entry name" value="HD/PDEase_dom"/>
</dbReference>
<dbReference type="GO" id="GO:0006808">
    <property type="term" value="P:regulation of nitrogen utilization"/>
    <property type="evidence" value="ECO:0007669"/>
    <property type="project" value="UniProtKB-UniRule"/>
</dbReference>
<comment type="caution">
    <text evidence="7">Lacks conserved residue(s) required for the propagation of feature annotation.</text>
</comment>
<evidence type="ECO:0000256" key="4">
    <source>
        <dbReference type="ARBA" id="ARBA00022801"/>
    </source>
</evidence>
<proteinExistence type="inferred from homology"/>
<dbReference type="InterPro" id="IPR043519">
    <property type="entry name" value="NT_sf"/>
</dbReference>
<evidence type="ECO:0000256" key="6">
    <source>
        <dbReference type="ARBA" id="ARBA00023268"/>
    </source>
</evidence>
<dbReference type="CDD" id="cd04899">
    <property type="entry name" value="ACT_ACR-UUR-like_2"/>
    <property type="match status" value="1"/>
</dbReference>
<dbReference type="PaxDb" id="522772-Dacet_0832"/>
<dbReference type="PANTHER" id="PTHR47320:SF1">
    <property type="entry name" value="BIFUNCTIONAL URIDYLYLTRANSFERASE_URIDYLYL-REMOVING ENZYME"/>
    <property type="match status" value="1"/>
</dbReference>
<dbReference type="Proteomes" id="UP000002012">
    <property type="component" value="Chromosome"/>
</dbReference>
<keyword evidence="1 7" id="KW-0808">Transferase</keyword>
<comment type="similarity">
    <text evidence="7">Belongs to the GlnD family.</text>
</comment>
<sequence length="863" mass="99385">MQTIEKIKNYYNDTWAEIKKNRHSYSSSWQLARRLTELTDETVIKVCQMAQQQVGETDGIAVLALGGYAREQMAPHSDIDILILHRGKATHQHEEFMNAFTTFMWDIGTNPGIQIKGLKDVAKAAMEDEVVRTSFIDHRLLFGCKKDYESFLKTINDKVMEKGKAEFLMMKIDGVRNRNSKFRDSIFRLQPNIKEGTGGIRDINTIYWICKILYKTSSLSETVKHNILTQEEYDRLMENCSFLFNVRNELHYFHNRKYDVMTLESQMEIASKLGYAGTDSVQSVELFMRDYYIKAKLTAEITNKVINRTMLKLPTKKLTKKVYINKLSDGYAQYANTLTVLSKDIFKESPRKLISIFTFATSRGLKISDSTCELIRDNIHLIDTAFIKEYGKNFLKAISLFPNSFRIVSDMYKCRVLQAMIPEFEGLECRPQFDYYHHYTVDEHTILALSYIDKIAASIPPSLNSYQEALLNLQRKDLLAIAILLHDIGKGQGKNHSLLGAKMSRTICKRLGMGMDDTDTICSLVEHHLLMSHIAQRRDLHDIDVIEHFTSFLNSDEELRLLFLLTYADMNAVGGATFNEWKNNLLKELYAKSESAINKENLVEEFEAVVARRRQKVAERCKNIPEILAASEKLDDEYVYSTKAFEIIRYLQLAENVHSDDDIVVEIDAREELDTIELIVCAKDRPALLSDICGALSSFSYNIKWAKIYTMENDVTIDNIMIANPFSGRKMPEDKQESLKKRIINTIKDGRDIKRQITQSESSIKGPAQVFIKKDKIVFDNDVSTNYTIVDIYAKDRIGLLYDILRSFNKQELNVERAKISTDVDRVVDSFYLVDKHGKKITDQRVLDNIRGELSKEIETDTV</sequence>
<feature type="domain" description="HD" evidence="9">
    <location>
        <begin position="441"/>
        <end position="555"/>
    </location>
</feature>
<organism evidence="10 11">
    <name type="scientific">Denitrovibrio acetiphilus (strain DSM 12809 / NBRC 114555 / N2460)</name>
    <dbReference type="NCBI Taxonomy" id="522772"/>
    <lineage>
        <taxon>Bacteria</taxon>
        <taxon>Pseudomonadati</taxon>
        <taxon>Deferribacterota</taxon>
        <taxon>Deferribacteres</taxon>
        <taxon>Deferribacterales</taxon>
        <taxon>Geovibrionaceae</taxon>
        <taxon>Denitrovibrio</taxon>
    </lineage>
</organism>
<evidence type="ECO:0000259" key="9">
    <source>
        <dbReference type="PROSITE" id="PS51831"/>
    </source>
</evidence>
<dbReference type="Gene3D" id="3.30.460.10">
    <property type="entry name" value="Beta Polymerase, domain 2"/>
    <property type="match status" value="1"/>
</dbReference>
<evidence type="ECO:0000259" key="8">
    <source>
        <dbReference type="PROSITE" id="PS51671"/>
    </source>
</evidence>
<dbReference type="EC" id="2.7.7.59" evidence="7"/>
<dbReference type="STRING" id="522772.Dacet_0832"/>
<comment type="function">
    <text evidence="7">Modifies, by uridylylation and deuridylylation, the PII regulatory proteins (GlnB and homologs), in response to the nitrogen status of the cell that GlnD senses through the glutamine level. Under low glutamine levels, catalyzes the conversion of the PII proteins and UTP to PII-UMP and PPi, while under higher glutamine levels, GlnD hydrolyzes PII-UMP to PII and UMP (deuridylylation). Thus, controls uridylylation state and activity of the PII proteins, and plays an important role in the regulation of nitrogen assimilation and metabolism.</text>
</comment>
<dbReference type="SMART" id="SM00471">
    <property type="entry name" value="HDc"/>
    <property type="match status" value="1"/>
</dbReference>
<dbReference type="SUPFAM" id="SSF81593">
    <property type="entry name" value="Nucleotidyltransferase substrate binding subunit/domain"/>
    <property type="match status" value="1"/>
</dbReference>
<dbReference type="Pfam" id="PF08335">
    <property type="entry name" value="GlnD_UR_UTase"/>
    <property type="match status" value="1"/>
</dbReference>
<dbReference type="Gene3D" id="1.20.120.330">
    <property type="entry name" value="Nucleotidyltransferases domain 2"/>
    <property type="match status" value="1"/>
</dbReference>
<dbReference type="EMBL" id="CP001968">
    <property type="protein sequence ID" value="ADD67612.1"/>
    <property type="molecule type" value="Genomic_DNA"/>
</dbReference>
<comment type="domain">
    <text evidence="7">Has four distinct domains: an N-terminal nucleotidyltransferase (NT) domain responsible for UTase activity, a central HD domain that encodes UR activity, and two C-terminal ACT domains that seem to have a role in glutamine sensing.</text>
</comment>
<dbReference type="Pfam" id="PF03445">
    <property type="entry name" value="DUF294"/>
    <property type="match status" value="1"/>
</dbReference>
<dbReference type="AlphaFoldDB" id="D4H5J2"/>
<keyword evidence="3" id="KW-0677">Repeat</keyword>
<evidence type="ECO:0000313" key="10">
    <source>
        <dbReference type="EMBL" id="ADD67612.1"/>
    </source>
</evidence>
<dbReference type="SUPFAM" id="SSF55021">
    <property type="entry name" value="ACT-like"/>
    <property type="match status" value="2"/>
</dbReference>
<dbReference type="SUPFAM" id="SSF81301">
    <property type="entry name" value="Nucleotidyltransferase"/>
    <property type="match status" value="1"/>
</dbReference>
<dbReference type="PROSITE" id="PS51671">
    <property type="entry name" value="ACT"/>
    <property type="match status" value="2"/>
</dbReference>
<dbReference type="HOGENOM" id="CLU_012833_1_0_0"/>
<dbReference type="Gene3D" id="1.10.3090.10">
    <property type="entry name" value="cca-adding enzyme, domain 2"/>
    <property type="match status" value="1"/>
</dbReference>
<dbReference type="FunCoup" id="D4H5J2">
    <property type="interactions" value="249"/>
</dbReference>
<dbReference type="InterPro" id="IPR002912">
    <property type="entry name" value="ACT_dom"/>
</dbReference>
<dbReference type="PIRSF" id="PIRSF006288">
    <property type="entry name" value="PII_uridyltransf"/>
    <property type="match status" value="1"/>
</dbReference>
<evidence type="ECO:0000256" key="5">
    <source>
        <dbReference type="ARBA" id="ARBA00022842"/>
    </source>
</evidence>
<dbReference type="RefSeq" id="WP_013010143.1">
    <property type="nucleotide sequence ID" value="NC_013943.1"/>
</dbReference>
<dbReference type="InParanoid" id="D4H5J2"/>
<feature type="region of interest" description="Uridylyltransferase" evidence="7">
    <location>
        <begin position="1"/>
        <end position="323"/>
    </location>
</feature>
<evidence type="ECO:0000256" key="7">
    <source>
        <dbReference type="HAMAP-Rule" id="MF_00277"/>
    </source>
</evidence>
<keyword evidence="5 7" id="KW-0460">Magnesium</keyword>
<evidence type="ECO:0000256" key="3">
    <source>
        <dbReference type="ARBA" id="ARBA00022737"/>
    </source>
</evidence>
<comment type="catalytic activity">
    <reaction evidence="7">
        <text>[protein-PII]-L-tyrosine + UTP = [protein-PII]-uridylyl-L-tyrosine + diphosphate</text>
        <dbReference type="Rhea" id="RHEA:13673"/>
        <dbReference type="Rhea" id="RHEA-COMP:12147"/>
        <dbReference type="Rhea" id="RHEA-COMP:12148"/>
        <dbReference type="ChEBI" id="CHEBI:33019"/>
        <dbReference type="ChEBI" id="CHEBI:46398"/>
        <dbReference type="ChEBI" id="CHEBI:46858"/>
        <dbReference type="ChEBI" id="CHEBI:90602"/>
        <dbReference type="EC" id="2.7.7.59"/>
    </reaction>
</comment>
<feature type="domain" description="ACT" evidence="8">
    <location>
        <begin position="789"/>
        <end position="863"/>
    </location>
</feature>
<feature type="domain" description="ACT" evidence="8">
    <location>
        <begin position="677"/>
        <end position="760"/>
    </location>
</feature>
<keyword evidence="4 7" id="KW-0378">Hydrolase</keyword>
<keyword evidence="6 7" id="KW-0511">Multifunctional enzyme</keyword>
<dbReference type="InterPro" id="IPR013546">
    <property type="entry name" value="PII_UdlTrfase/GS_AdlTrfase"/>
</dbReference>
<dbReference type="GO" id="GO:0008773">
    <property type="term" value="F:[protein-PII] uridylyltransferase activity"/>
    <property type="evidence" value="ECO:0007669"/>
    <property type="project" value="UniProtKB-UniRule"/>
</dbReference>
<dbReference type="Pfam" id="PF01966">
    <property type="entry name" value="HD"/>
    <property type="match status" value="1"/>
</dbReference>
<dbReference type="CDD" id="cd04900">
    <property type="entry name" value="ACT_UUR-like_1"/>
    <property type="match status" value="1"/>
</dbReference>
<dbReference type="SUPFAM" id="SSF109604">
    <property type="entry name" value="HD-domain/PDEase-like"/>
    <property type="match status" value="1"/>
</dbReference>
<evidence type="ECO:0000256" key="1">
    <source>
        <dbReference type="ARBA" id="ARBA00022679"/>
    </source>
</evidence>
<dbReference type="KEGG" id="dap:Dacet_0832"/>
<comment type="cofactor">
    <cofactor evidence="7">
        <name>Mg(2+)</name>
        <dbReference type="ChEBI" id="CHEBI:18420"/>
    </cofactor>
</comment>
<comment type="activity regulation">
    <text evidence="7">Uridylyltransferase (UTase) activity is inhibited by glutamine, while glutamine activates uridylyl-removing (UR) activity.</text>
</comment>
<gene>
    <name evidence="7" type="primary">glnD</name>
    <name evidence="10" type="ordered locus">Dacet_0832</name>
</gene>
<dbReference type="Pfam" id="PF24931">
    <property type="entry name" value="ACT_ACR9_3rd"/>
    <property type="match status" value="1"/>
</dbReference>
<keyword evidence="2 7" id="KW-0548">Nucleotidyltransferase</keyword>
<dbReference type="InterPro" id="IPR010043">
    <property type="entry name" value="UTase/UR"/>
</dbReference>
<dbReference type="InterPro" id="IPR005105">
    <property type="entry name" value="GlnD_Uridyltrans_N"/>
</dbReference>
<dbReference type="NCBIfam" id="TIGR01693">
    <property type="entry name" value="UTase_glnD"/>
    <property type="match status" value="1"/>
</dbReference>
<keyword evidence="11" id="KW-1185">Reference proteome</keyword>
<evidence type="ECO:0000313" key="11">
    <source>
        <dbReference type="Proteomes" id="UP000002012"/>
    </source>
</evidence>
<accession>D4H5J2</accession>
<dbReference type="PROSITE" id="PS51831">
    <property type="entry name" value="HD"/>
    <property type="match status" value="1"/>
</dbReference>
<dbReference type="HAMAP" id="MF_00277">
    <property type="entry name" value="PII_uridylyl_transf"/>
    <property type="match status" value="1"/>
</dbReference>
<dbReference type="EC" id="3.1.4.-" evidence="7"/>
<dbReference type="InterPro" id="IPR006674">
    <property type="entry name" value="HD_domain"/>
</dbReference>
<protein>
    <recommendedName>
        <fullName evidence="7">Bifunctional uridylyltransferase/uridylyl-removing enzyme</fullName>
        <shortName evidence="7">UTase/UR</shortName>
    </recommendedName>
    <alternativeName>
        <fullName evidence="7">Bifunctional [protein-PII] modification enzyme</fullName>
    </alternativeName>
    <alternativeName>
        <fullName evidence="7">Bifunctional nitrogen sensor protein</fullName>
    </alternativeName>
    <domain>
        <recommendedName>
            <fullName evidence="7">[Protein-PII] uridylyltransferase</fullName>
            <shortName evidence="7">PII uridylyltransferase</shortName>
            <shortName evidence="7">UTase</shortName>
            <ecNumber evidence="7">2.7.7.59</ecNumber>
        </recommendedName>
    </domain>
    <domain>
        <recommendedName>
            <fullName evidence="7">[Protein-PII]-UMP uridylyl-removing enzyme</fullName>
            <shortName evidence="7">UR</shortName>
            <ecNumber evidence="7">3.1.4.-</ecNumber>
        </recommendedName>
    </domain>
</protein>
<name>D4H5J2_DENA2</name>
<dbReference type="InterPro" id="IPR045865">
    <property type="entry name" value="ACT-like_dom_sf"/>
</dbReference>
<dbReference type="GO" id="GO:0008081">
    <property type="term" value="F:phosphoric diester hydrolase activity"/>
    <property type="evidence" value="ECO:0007669"/>
    <property type="project" value="UniProtKB-UniRule"/>
</dbReference>
<comment type="catalytic activity">
    <reaction evidence="7">
        <text>[protein-PII]-uridylyl-L-tyrosine + H2O = [protein-PII]-L-tyrosine + UMP + H(+)</text>
        <dbReference type="Rhea" id="RHEA:48600"/>
        <dbReference type="Rhea" id="RHEA-COMP:12147"/>
        <dbReference type="Rhea" id="RHEA-COMP:12148"/>
        <dbReference type="ChEBI" id="CHEBI:15377"/>
        <dbReference type="ChEBI" id="CHEBI:15378"/>
        <dbReference type="ChEBI" id="CHEBI:46858"/>
        <dbReference type="ChEBI" id="CHEBI:57865"/>
        <dbReference type="ChEBI" id="CHEBI:90602"/>
    </reaction>
</comment>
<reference evidence="10 11" key="1">
    <citation type="journal article" date="2010" name="Stand. Genomic Sci.">
        <title>Complete genome sequence of Denitrovibrio acetiphilus type strain (N2460).</title>
        <authorList>
            <person name="Kiss H."/>
            <person name="Lang E."/>
            <person name="Lapidus A."/>
            <person name="Copeland A."/>
            <person name="Nolan M."/>
            <person name="Glavina Del Rio T."/>
            <person name="Chen F."/>
            <person name="Lucas S."/>
            <person name="Tice H."/>
            <person name="Cheng J.F."/>
            <person name="Han C."/>
            <person name="Goodwin L."/>
            <person name="Pitluck S."/>
            <person name="Liolios K."/>
            <person name="Pati A."/>
            <person name="Ivanova N."/>
            <person name="Mavromatis K."/>
            <person name="Chen A."/>
            <person name="Palaniappan K."/>
            <person name="Land M."/>
            <person name="Hauser L."/>
            <person name="Chang Y.J."/>
            <person name="Jeffries C.D."/>
            <person name="Detter J.C."/>
            <person name="Brettin T."/>
            <person name="Spring S."/>
            <person name="Rohde M."/>
            <person name="Goker M."/>
            <person name="Woyke T."/>
            <person name="Bristow J."/>
            <person name="Eisen J.A."/>
            <person name="Markowitz V."/>
            <person name="Hugenholtz P."/>
            <person name="Kyrpides N.C."/>
            <person name="Klenk H.P."/>
        </authorList>
    </citation>
    <scope>NUCLEOTIDE SEQUENCE [LARGE SCALE GENOMIC DNA]</scope>
    <source>
        <strain evidence="11">DSM 12809 / NBRC 114555 / N2460</strain>
    </source>
</reference>
<dbReference type="CDD" id="cd05401">
    <property type="entry name" value="NT_GlnE_GlnD_like"/>
    <property type="match status" value="1"/>
</dbReference>
<evidence type="ECO:0000256" key="2">
    <source>
        <dbReference type="ARBA" id="ARBA00022695"/>
    </source>
</evidence>